<protein>
    <submittedName>
        <fullName evidence="2">Uncharacterized protein</fullName>
    </submittedName>
</protein>
<dbReference type="EMBL" id="CAJNOK010034787">
    <property type="protein sequence ID" value="CAF1507396.1"/>
    <property type="molecule type" value="Genomic_DNA"/>
</dbReference>
<evidence type="ECO:0000313" key="2">
    <source>
        <dbReference type="EMBL" id="CAF4295431.1"/>
    </source>
</evidence>
<reference evidence="2" key="1">
    <citation type="submission" date="2021-02" db="EMBL/GenBank/DDBJ databases">
        <authorList>
            <person name="Nowell W R."/>
        </authorList>
    </citation>
    <scope>NUCLEOTIDE SEQUENCE</scope>
</reference>
<dbReference type="Proteomes" id="UP000682733">
    <property type="component" value="Unassembled WGS sequence"/>
</dbReference>
<organism evidence="2 3">
    <name type="scientific">Didymodactylos carnosus</name>
    <dbReference type="NCBI Taxonomy" id="1234261"/>
    <lineage>
        <taxon>Eukaryota</taxon>
        <taxon>Metazoa</taxon>
        <taxon>Spiralia</taxon>
        <taxon>Gnathifera</taxon>
        <taxon>Rotifera</taxon>
        <taxon>Eurotatoria</taxon>
        <taxon>Bdelloidea</taxon>
        <taxon>Philodinida</taxon>
        <taxon>Philodinidae</taxon>
        <taxon>Didymodactylos</taxon>
    </lineage>
</organism>
<dbReference type="Proteomes" id="UP000677228">
    <property type="component" value="Unassembled WGS sequence"/>
</dbReference>
<comment type="caution">
    <text evidence="2">The sequence shown here is derived from an EMBL/GenBank/DDBJ whole genome shotgun (WGS) entry which is preliminary data.</text>
</comment>
<proteinExistence type="predicted"/>
<gene>
    <name evidence="1" type="ORF">OVA965_LOCUS37215</name>
    <name evidence="2" type="ORF">TMI583_LOCUS38275</name>
</gene>
<dbReference type="AlphaFoldDB" id="A0A8S2TL55"/>
<dbReference type="EMBL" id="CAJOBA010056826">
    <property type="protein sequence ID" value="CAF4295431.1"/>
    <property type="molecule type" value="Genomic_DNA"/>
</dbReference>
<accession>A0A8S2TL55</accession>
<name>A0A8S2TL55_9BILA</name>
<evidence type="ECO:0000313" key="1">
    <source>
        <dbReference type="EMBL" id="CAF1507396.1"/>
    </source>
</evidence>
<evidence type="ECO:0000313" key="3">
    <source>
        <dbReference type="Proteomes" id="UP000682733"/>
    </source>
</evidence>
<feature type="non-terminal residue" evidence="2">
    <location>
        <position position="1"/>
    </location>
</feature>
<sequence length="119" mass="13004">ILLMAEHKPVIGLKAPGHVYSATLRNSSDEDVSVEIQYAGSEDSHGETVEAKIASGAEHAVDEKEVSTGTHQQRKYVKKVTVKKQDGTTKVLEAPFEGVTSPQKNWQFVIDNDGIKSQK</sequence>